<gene>
    <name evidence="2" type="ORF">O181_012982</name>
</gene>
<comment type="caution">
    <text evidence="2">The sequence shown here is derived from an EMBL/GenBank/DDBJ whole genome shotgun (WGS) entry which is preliminary data.</text>
</comment>
<feature type="region of interest" description="Disordered" evidence="1">
    <location>
        <begin position="100"/>
        <end position="122"/>
    </location>
</feature>
<feature type="region of interest" description="Disordered" evidence="1">
    <location>
        <begin position="1"/>
        <end position="27"/>
    </location>
</feature>
<protein>
    <submittedName>
        <fullName evidence="2">Uncharacterized protein</fullName>
    </submittedName>
</protein>
<dbReference type="EMBL" id="AVOT02003352">
    <property type="protein sequence ID" value="MBW0473267.1"/>
    <property type="molecule type" value="Genomic_DNA"/>
</dbReference>
<feature type="compositionally biased region" description="Polar residues" evidence="1">
    <location>
        <begin position="100"/>
        <end position="113"/>
    </location>
</feature>
<evidence type="ECO:0000313" key="3">
    <source>
        <dbReference type="Proteomes" id="UP000765509"/>
    </source>
</evidence>
<dbReference type="Proteomes" id="UP000765509">
    <property type="component" value="Unassembled WGS sequence"/>
</dbReference>
<organism evidence="2 3">
    <name type="scientific">Austropuccinia psidii MF-1</name>
    <dbReference type="NCBI Taxonomy" id="1389203"/>
    <lineage>
        <taxon>Eukaryota</taxon>
        <taxon>Fungi</taxon>
        <taxon>Dikarya</taxon>
        <taxon>Basidiomycota</taxon>
        <taxon>Pucciniomycotina</taxon>
        <taxon>Pucciniomycetes</taxon>
        <taxon>Pucciniales</taxon>
        <taxon>Sphaerophragmiaceae</taxon>
        <taxon>Austropuccinia</taxon>
    </lineage>
</organism>
<proteinExistence type="predicted"/>
<evidence type="ECO:0000256" key="1">
    <source>
        <dbReference type="SAM" id="MobiDB-lite"/>
    </source>
</evidence>
<sequence length="194" mass="21006">MQRSIKKGGRFGLEAPVDEPSTSDATSGHFNLTGSRMRGVQQWTNTSSSLANTGEPIHPQVNPIGVAPEVPILIDAEGSDELDGEELEITTLIQKTRIQSTSLSPAKASTTTNGGSGLPSHLNLQIDPQSGHQYLPPTPPILNDLWPALLETECLQNLNQSLTTVATGISLETPLIRRRCIGRWSNPYFLKLML</sequence>
<dbReference type="AlphaFoldDB" id="A0A9Q3BYR0"/>
<evidence type="ECO:0000313" key="2">
    <source>
        <dbReference type="EMBL" id="MBW0473267.1"/>
    </source>
</evidence>
<reference evidence="2" key="1">
    <citation type="submission" date="2021-03" db="EMBL/GenBank/DDBJ databases">
        <title>Draft genome sequence of rust myrtle Austropuccinia psidii MF-1, a brazilian biotype.</title>
        <authorList>
            <person name="Quecine M.C."/>
            <person name="Pachon D.M.R."/>
            <person name="Bonatelli M.L."/>
            <person name="Correr F.H."/>
            <person name="Franceschini L.M."/>
            <person name="Leite T.F."/>
            <person name="Margarido G.R.A."/>
            <person name="Almeida C.A."/>
            <person name="Ferrarezi J.A."/>
            <person name="Labate C.A."/>
        </authorList>
    </citation>
    <scope>NUCLEOTIDE SEQUENCE</scope>
    <source>
        <strain evidence="2">MF-1</strain>
    </source>
</reference>
<name>A0A9Q3BYR0_9BASI</name>
<keyword evidence="3" id="KW-1185">Reference proteome</keyword>
<dbReference type="OrthoDB" id="2123952at2759"/>
<accession>A0A9Q3BYR0</accession>